<dbReference type="Proteomes" id="UP000267535">
    <property type="component" value="Unassembled WGS sequence"/>
</dbReference>
<gene>
    <name evidence="2" type="ORF">EHS89_09120</name>
</gene>
<dbReference type="InterPro" id="IPR003033">
    <property type="entry name" value="SCP2_sterol-bd_dom"/>
</dbReference>
<evidence type="ECO:0000313" key="2">
    <source>
        <dbReference type="EMBL" id="RRC99786.1"/>
    </source>
</evidence>
<evidence type="ECO:0000259" key="1">
    <source>
        <dbReference type="Pfam" id="PF02036"/>
    </source>
</evidence>
<dbReference type="AlphaFoldDB" id="A0A3P1SRI0"/>
<dbReference type="EMBL" id="RQXV01000004">
    <property type="protein sequence ID" value="RRC99786.1"/>
    <property type="molecule type" value="Genomic_DNA"/>
</dbReference>
<comment type="caution">
    <text evidence="2">The sequence shown here is derived from an EMBL/GenBank/DDBJ whole genome shotgun (WGS) entry which is preliminary data.</text>
</comment>
<feature type="domain" description="SCP2" evidence="1">
    <location>
        <begin position="18"/>
        <end position="102"/>
    </location>
</feature>
<name>A0A3P1SRI0_9GAMM</name>
<accession>A0A3P1SRI0</accession>
<dbReference type="Pfam" id="PF02036">
    <property type="entry name" value="SCP2"/>
    <property type="match status" value="1"/>
</dbReference>
<dbReference type="OrthoDB" id="9809312at2"/>
<reference evidence="2 3" key="1">
    <citation type="submission" date="2018-11" db="EMBL/GenBank/DDBJ databases">
        <title>The draft genome sequence of Amphritea balenae JAMM 1525T.</title>
        <authorList>
            <person name="Fang Z."/>
            <person name="Zhang Y."/>
            <person name="Han X."/>
        </authorList>
    </citation>
    <scope>NUCLEOTIDE SEQUENCE [LARGE SCALE GENOMIC DNA]</scope>
    <source>
        <strain evidence="2 3">JAMM 1525</strain>
    </source>
</reference>
<dbReference type="SUPFAM" id="SSF55718">
    <property type="entry name" value="SCP-like"/>
    <property type="match status" value="1"/>
</dbReference>
<proteinExistence type="predicted"/>
<sequence length="104" mass="11332">MSNIQSMFDTMASRFDSAAAGDLDAIFQYKLDEGDAYYATVSGGSCNVQQGEHDDPTVTLLMDSETFQEVLEGETDGMQAFMTGRIRAEGDIMLATRLATLFPV</sequence>
<keyword evidence="3" id="KW-1185">Reference proteome</keyword>
<protein>
    <submittedName>
        <fullName evidence="2">SCP-2 family sterol carrier protein</fullName>
    </submittedName>
</protein>
<dbReference type="InterPro" id="IPR036527">
    <property type="entry name" value="SCP2_sterol-bd_dom_sf"/>
</dbReference>
<dbReference type="Gene3D" id="3.30.1050.10">
    <property type="entry name" value="SCP2 sterol-binding domain"/>
    <property type="match status" value="1"/>
</dbReference>
<organism evidence="2 3">
    <name type="scientific">Amphritea balenae</name>
    <dbReference type="NCBI Taxonomy" id="452629"/>
    <lineage>
        <taxon>Bacteria</taxon>
        <taxon>Pseudomonadati</taxon>
        <taxon>Pseudomonadota</taxon>
        <taxon>Gammaproteobacteria</taxon>
        <taxon>Oceanospirillales</taxon>
        <taxon>Oceanospirillaceae</taxon>
        <taxon>Amphritea</taxon>
    </lineage>
</organism>
<evidence type="ECO:0000313" key="3">
    <source>
        <dbReference type="Proteomes" id="UP000267535"/>
    </source>
</evidence>